<accession>A0A8E0RR91</accession>
<keyword evidence="3" id="KW-1185">Reference proteome</keyword>
<reference evidence="2" key="1">
    <citation type="submission" date="2019-05" db="EMBL/GenBank/DDBJ databases">
        <title>Annotation for the trematode Fasciolopsis buski.</title>
        <authorList>
            <person name="Choi Y.-J."/>
        </authorList>
    </citation>
    <scope>NUCLEOTIDE SEQUENCE</scope>
    <source>
        <strain evidence="2">HT</strain>
        <tissue evidence="2">Whole worm</tissue>
    </source>
</reference>
<feature type="coiled-coil region" evidence="1">
    <location>
        <begin position="72"/>
        <end position="106"/>
    </location>
</feature>
<name>A0A8E0RR91_9TREM</name>
<comment type="caution">
    <text evidence="2">The sequence shown here is derived from an EMBL/GenBank/DDBJ whole genome shotgun (WGS) entry which is preliminary data.</text>
</comment>
<dbReference type="EMBL" id="LUCM01007719">
    <property type="protein sequence ID" value="KAA0189449.1"/>
    <property type="molecule type" value="Genomic_DNA"/>
</dbReference>
<sequence length="123" mass="14073">MGDKDSTALVDLSMPNTVENVVIPAVHLELSQDEPELNYRPKFPLPDDLNLLPRDQTVCRYCGVSYLVLSEIKQLEERIEHQSGEITNLLNQIQSKDEQIVSIEVETVKLRTQLEDVQKNEKL</sequence>
<organism evidence="2 3">
    <name type="scientific">Fasciolopsis buskii</name>
    <dbReference type="NCBI Taxonomy" id="27845"/>
    <lineage>
        <taxon>Eukaryota</taxon>
        <taxon>Metazoa</taxon>
        <taxon>Spiralia</taxon>
        <taxon>Lophotrochozoa</taxon>
        <taxon>Platyhelminthes</taxon>
        <taxon>Trematoda</taxon>
        <taxon>Digenea</taxon>
        <taxon>Plagiorchiida</taxon>
        <taxon>Echinostomata</taxon>
        <taxon>Echinostomatoidea</taxon>
        <taxon>Fasciolidae</taxon>
        <taxon>Fasciolopsis</taxon>
    </lineage>
</organism>
<proteinExistence type="predicted"/>
<keyword evidence="1" id="KW-0175">Coiled coil</keyword>
<dbReference type="AlphaFoldDB" id="A0A8E0RR91"/>
<dbReference type="OrthoDB" id="10256467at2759"/>
<protein>
    <submittedName>
        <fullName evidence="2">Uncharacterized protein</fullName>
    </submittedName>
</protein>
<evidence type="ECO:0000313" key="2">
    <source>
        <dbReference type="EMBL" id="KAA0189449.1"/>
    </source>
</evidence>
<evidence type="ECO:0000313" key="3">
    <source>
        <dbReference type="Proteomes" id="UP000728185"/>
    </source>
</evidence>
<dbReference type="Proteomes" id="UP000728185">
    <property type="component" value="Unassembled WGS sequence"/>
</dbReference>
<evidence type="ECO:0000256" key="1">
    <source>
        <dbReference type="SAM" id="Coils"/>
    </source>
</evidence>
<gene>
    <name evidence="2" type="ORF">FBUS_08423</name>
</gene>